<evidence type="ECO:0000313" key="4">
    <source>
        <dbReference type="EMBL" id="GAA0496105.1"/>
    </source>
</evidence>
<proteinExistence type="inferred from homology"/>
<dbReference type="Gene3D" id="3.40.50.720">
    <property type="entry name" value="NAD(P)-binding Rossmann-like Domain"/>
    <property type="match status" value="1"/>
</dbReference>
<feature type="domain" description="DUF1731" evidence="3">
    <location>
        <begin position="254"/>
        <end position="299"/>
    </location>
</feature>
<evidence type="ECO:0000259" key="3">
    <source>
        <dbReference type="Pfam" id="PF08338"/>
    </source>
</evidence>
<comment type="caution">
    <text evidence="4">The sequence shown here is derived from an EMBL/GenBank/DDBJ whole genome shotgun (WGS) entry which is preliminary data.</text>
</comment>
<dbReference type="EMBL" id="BAAADO010000004">
    <property type="protein sequence ID" value="GAA0496105.1"/>
    <property type="molecule type" value="Genomic_DNA"/>
</dbReference>
<protein>
    <submittedName>
        <fullName evidence="4">TIGR01777 family oxidoreductase</fullName>
    </submittedName>
</protein>
<gene>
    <name evidence="4" type="ORF">GCM10008986_23720</name>
</gene>
<dbReference type="NCBIfam" id="TIGR01777">
    <property type="entry name" value="yfcH"/>
    <property type="match status" value="1"/>
</dbReference>
<dbReference type="Pfam" id="PF08338">
    <property type="entry name" value="DUF1731"/>
    <property type="match status" value="1"/>
</dbReference>
<keyword evidence="5" id="KW-1185">Reference proteome</keyword>
<name>A0ABP3LDB5_9BACI</name>
<dbReference type="PANTHER" id="PTHR11092">
    <property type="entry name" value="SUGAR NUCLEOTIDE EPIMERASE RELATED"/>
    <property type="match status" value="1"/>
</dbReference>
<evidence type="ECO:0000313" key="5">
    <source>
        <dbReference type="Proteomes" id="UP001500880"/>
    </source>
</evidence>
<dbReference type="CDD" id="cd05242">
    <property type="entry name" value="SDR_a8"/>
    <property type="match status" value="1"/>
</dbReference>
<dbReference type="InterPro" id="IPR010099">
    <property type="entry name" value="SDR39U1"/>
</dbReference>
<dbReference type="PANTHER" id="PTHR11092:SF0">
    <property type="entry name" value="EPIMERASE FAMILY PROTEIN SDR39U1"/>
    <property type="match status" value="1"/>
</dbReference>
<dbReference type="Pfam" id="PF01370">
    <property type="entry name" value="Epimerase"/>
    <property type="match status" value="1"/>
</dbReference>
<evidence type="ECO:0000256" key="1">
    <source>
        <dbReference type="ARBA" id="ARBA00009353"/>
    </source>
</evidence>
<dbReference type="InterPro" id="IPR001509">
    <property type="entry name" value="Epimerase_deHydtase"/>
</dbReference>
<evidence type="ECO:0000259" key="2">
    <source>
        <dbReference type="Pfam" id="PF01370"/>
    </source>
</evidence>
<dbReference type="InterPro" id="IPR013549">
    <property type="entry name" value="DUF1731"/>
</dbReference>
<dbReference type="SUPFAM" id="SSF51735">
    <property type="entry name" value="NAD(P)-binding Rossmann-fold domains"/>
    <property type="match status" value="1"/>
</dbReference>
<sequence>MNVLIAGGTGFIGRHLVQSMVQKQYHVYVLTRSSHHNPKSSPYLHYITWFNQDEHTFETLPPIDAVINLAGEPINKGRWTRKKKTKIWDSRKQATQKLLQFMQSSEIKPKVFINASAIGVYGNSNEQEFTEKSAPRKNSFPARVCSMWEQEAIKAEQFGIRTVIARIGIVLGKDGGALPRMIMPYKLFAGGRVASGKQWLSWIHIYDLTQLFDYIIHQEAIEGPINITAPNPVKMDTMGKKIGETLRRPHWFPVPSWILKVIFGEMSEFLTEGQKVIPDKALKHGFEFHYSKCGQALPQILSEDTNEG</sequence>
<feature type="domain" description="NAD-dependent epimerase/dehydratase" evidence="2">
    <location>
        <begin position="3"/>
        <end position="220"/>
    </location>
</feature>
<dbReference type="InterPro" id="IPR036291">
    <property type="entry name" value="NAD(P)-bd_dom_sf"/>
</dbReference>
<organism evidence="4 5">
    <name type="scientific">Salinibacillus aidingensis</name>
    <dbReference type="NCBI Taxonomy" id="237684"/>
    <lineage>
        <taxon>Bacteria</taxon>
        <taxon>Bacillati</taxon>
        <taxon>Bacillota</taxon>
        <taxon>Bacilli</taxon>
        <taxon>Bacillales</taxon>
        <taxon>Bacillaceae</taxon>
        <taxon>Salinibacillus</taxon>
    </lineage>
</organism>
<dbReference type="Proteomes" id="UP001500880">
    <property type="component" value="Unassembled WGS sequence"/>
</dbReference>
<comment type="similarity">
    <text evidence="1">Belongs to the NAD(P)-dependent epimerase/dehydratase family. SDR39U1 subfamily.</text>
</comment>
<dbReference type="RefSeq" id="WP_343841307.1">
    <property type="nucleotide sequence ID" value="NZ_BAAADO010000004.1"/>
</dbReference>
<accession>A0ABP3LDB5</accession>
<reference evidence="5" key="1">
    <citation type="journal article" date="2019" name="Int. J. Syst. Evol. Microbiol.">
        <title>The Global Catalogue of Microorganisms (GCM) 10K type strain sequencing project: providing services to taxonomists for standard genome sequencing and annotation.</title>
        <authorList>
            <consortium name="The Broad Institute Genomics Platform"/>
            <consortium name="The Broad Institute Genome Sequencing Center for Infectious Disease"/>
            <person name="Wu L."/>
            <person name="Ma J."/>
        </authorList>
    </citation>
    <scope>NUCLEOTIDE SEQUENCE [LARGE SCALE GENOMIC DNA]</scope>
    <source>
        <strain evidence="5">JCM 12389</strain>
    </source>
</reference>